<evidence type="ECO:0000259" key="6">
    <source>
        <dbReference type="PROSITE" id="PS50113"/>
    </source>
</evidence>
<feature type="domain" description="Methyl-accepting transducer" evidence="5">
    <location>
        <begin position="246"/>
        <end position="442"/>
    </location>
</feature>
<dbReference type="InterPro" id="IPR000700">
    <property type="entry name" value="PAS-assoc_C"/>
</dbReference>
<dbReference type="Pfam" id="PF08448">
    <property type="entry name" value="PAS_4"/>
    <property type="match status" value="1"/>
</dbReference>
<dbReference type="AlphaFoldDB" id="A0A075P4V5"/>
<keyword evidence="8" id="KW-1185">Reference proteome</keyword>
<dbReference type="InterPro" id="IPR004089">
    <property type="entry name" value="MCPsignal_dom"/>
</dbReference>
<dbReference type="GeneID" id="78256311"/>
<dbReference type="CDD" id="cd11386">
    <property type="entry name" value="MCP_signal"/>
    <property type="match status" value="1"/>
</dbReference>
<dbReference type="KEGG" id="aal:EP13_15595"/>
<dbReference type="PANTHER" id="PTHR32089">
    <property type="entry name" value="METHYL-ACCEPTING CHEMOTAXIS PROTEIN MCPB"/>
    <property type="match status" value="1"/>
</dbReference>
<reference evidence="7 8" key="1">
    <citation type="submission" date="2014-06" db="EMBL/GenBank/DDBJ databases">
        <title>Genomes of Alteromonas australica, a world apart.</title>
        <authorList>
            <person name="Gonzaga A."/>
            <person name="Lopez-Perez M."/>
            <person name="Rodriguez-Valera F."/>
        </authorList>
    </citation>
    <scope>NUCLEOTIDE SEQUENCE [LARGE SCALE GENOMIC DNA]</scope>
    <source>
        <strain evidence="7 8">H 17</strain>
    </source>
</reference>
<evidence type="ECO:0000313" key="7">
    <source>
        <dbReference type="EMBL" id="AIF99990.1"/>
    </source>
</evidence>
<dbReference type="NCBIfam" id="TIGR00229">
    <property type="entry name" value="sensory_box"/>
    <property type="match status" value="2"/>
</dbReference>
<proteinExistence type="predicted"/>
<dbReference type="PROSITE" id="PS50111">
    <property type="entry name" value="CHEMOTAXIS_TRANSDUC_2"/>
    <property type="match status" value="1"/>
</dbReference>
<dbReference type="Pfam" id="PF13426">
    <property type="entry name" value="PAS_9"/>
    <property type="match status" value="1"/>
</dbReference>
<comment type="subcellular location">
    <subcellularLocation>
        <location evidence="1">Membrane</location>
    </subcellularLocation>
</comment>
<evidence type="ECO:0000256" key="2">
    <source>
        <dbReference type="ARBA" id="ARBA00023224"/>
    </source>
</evidence>
<dbReference type="Gene3D" id="1.10.287.950">
    <property type="entry name" value="Methyl-accepting chemotaxis protein"/>
    <property type="match status" value="1"/>
</dbReference>
<evidence type="ECO:0000259" key="5">
    <source>
        <dbReference type="PROSITE" id="PS50111"/>
    </source>
</evidence>
<feature type="coiled-coil region" evidence="4">
    <location>
        <begin position="289"/>
        <end position="316"/>
    </location>
</feature>
<dbReference type="Proteomes" id="UP000056090">
    <property type="component" value="Chromosome"/>
</dbReference>
<dbReference type="SMART" id="SM00091">
    <property type="entry name" value="PAS"/>
    <property type="match status" value="2"/>
</dbReference>
<dbReference type="Gene3D" id="3.30.450.20">
    <property type="entry name" value="PAS domain"/>
    <property type="match status" value="2"/>
</dbReference>
<dbReference type="InterPro" id="IPR000014">
    <property type="entry name" value="PAS"/>
</dbReference>
<protein>
    <submittedName>
        <fullName evidence="7">Chemotaxis protein</fullName>
    </submittedName>
</protein>
<evidence type="ECO:0000256" key="4">
    <source>
        <dbReference type="SAM" id="Coils"/>
    </source>
</evidence>
<dbReference type="SMART" id="SM00283">
    <property type="entry name" value="MA"/>
    <property type="match status" value="1"/>
</dbReference>
<dbReference type="GO" id="GO:0007165">
    <property type="term" value="P:signal transduction"/>
    <property type="evidence" value="ECO:0007669"/>
    <property type="project" value="UniProtKB-KW"/>
</dbReference>
<gene>
    <name evidence="7" type="ORF">EP13_15595</name>
</gene>
<dbReference type="eggNOG" id="COG0840">
    <property type="taxonomic scope" value="Bacteria"/>
</dbReference>
<evidence type="ECO:0000256" key="3">
    <source>
        <dbReference type="PROSITE-ProRule" id="PRU00284"/>
    </source>
</evidence>
<dbReference type="SMART" id="SM00086">
    <property type="entry name" value="PAC"/>
    <property type="match status" value="2"/>
</dbReference>
<dbReference type="SUPFAM" id="SSF55785">
    <property type="entry name" value="PYP-like sensor domain (PAS domain)"/>
    <property type="match status" value="2"/>
</dbReference>
<organism evidence="7 8">
    <name type="scientific">Alteromonas australica</name>
    <dbReference type="NCBI Taxonomy" id="589873"/>
    <lineage>
        <taxon>Bacteria</taxon>
        <taxon>Pseudomonadati</taxon>
        <taxon>Pseudomonadota</taxon>
        <taxon>Gammaproteobacteria</taxon>
        <taxon>Alteromonadales</taxon>
        <taxon>Alteromonadaceae</taxon>
        <taxon>Alteromonas/Salinimonas group</taxon>
        <taxon>Alteromonas</taxon>
    </lineage>
</organism>
<dbReference type="GO" id="GO:0016020">
    <property type="term" value="C:membrane"/>
    <property type="evidence" value="ECO:0007669"/>
    <property type="project" value="UniProtKB-SubCell"/>
</dbReference>
<dbReference type="PANTHER" id="PTHR32089:SF112">
    <property type="entry name" value="LYSOZYME-LIKE PROTEIN-RELATED"/>
    <property type="match status" value="1"/>
</dbReference>
<dbReference type="SUPFAM" id="SSF58104">
    <property type="entry name" value="Methyl-accepting chemotaxis protein (MCP) signaling domain"/>
    <property type="match status" value="1"/>
</dbReference>
<sequence>MFNKHLVKENAELREEVHMLKQIREGLREEMIFAHLDAHANIQDVNHLFEQELGYSLAQIKGRNFFEFVPEIAKETLHYRKLKQCIDEKAHYFGAIEFLRNNGEEAWLRGVVQPVFDVNGKIVKYSVNLNDLTRTISKSKEHEDLVAALHKSNAVIEFDLHGHIQNANDAFLQTVKYSLEQIKGQHHRIFCEQEYANSDEYKRFWDRLARGEFVAGRFERLDAHGNKVWLGATYNPICDSHGRMYKVVKLATNITEQVEQERAVSNAAEIAYRSSNSTDQIASRGKEVIEELLGEMSSLSEQMDKAKEGIHALDDQSQQIATIIGSISAIAEQTNLLALNAAIEAARAGDQGRGFAVVADEVRQLASRTTDATEEIINVVKHNQSLASDAVELVNVGDEKAQGGLKYAEEAGQVIAQIQDGAKEVVNAVEQFTHRLSSSEDA</sequence>
<dbReference type="GO" id="GO:0006935">
    <property type="term" value="P:chemotaxis"/>
    <property type="evidence" value="ECO:0007669"/>
    <property type="project" value="UniProtKB-ARBA"/>
</dbReference>
<dbReference type="EMBL" id="CP008849">
    <property type="protein sequence ID" value="AIF99990.1"/>
    <property type="molecule type" value="Genomic_DNA"/>
</dbReference>
<evidence type="ECO:0000256" key="1">
    <source>
        <dbReference type="ARBA" id="ARBA00004370"/>
    </source>
</evidence>
<dbReference type="InterPro" id="IPR035965">
    <property type="entry name" value="PAS-like_dom_sf"/>
</dbReference>
<name>A0A075P4V5_9ALTE</name>
<feature type="domain" description="PAC" evidence="6">
    <location>
        <begin position="212"/>
        <end position="266"/>
    </location>
</feature>
<dbReference type="PROSITE" id="PS50113">
    <property type="entry name" value="PAC"/>
    <property type="match status" value="1"/>
</dbReference>
<keyword evidence="2 3" id="KW-0807">Transducer</keyword>
<keyword evidence="4" id="KW-0175">Coiled coil</keyword>
<accession>A0A075P4V5</accession>
<dbReference type="RefSeq" id="WP_044058029.1">
    <property type="nucleotide sequence ID" value="NZ_CBCSKJ010000002.1"/>
</dbReference>
<dbReference type="InterPro" id="IPR001610">
    <property type="entry name" value="PAC"/>
</dbReference>
<dbReference type="InterPro" id="IPR013656">
    <property type="entry name" value="PAS_4"/>
</dbReference>
<evidence type="ECO:0000313" key="8">
    <source>
        <dbReference type="Proteomes" id="UP000056090"/>
    </source>
</evidence>
<dbReference type="Pfam" id="PF00015">
    <property type="entry name" value="MCPsignal"/>
    <property type="match status" value="1"/>
</dbReference>
<feature type="coiled-coil region" evidence="4">
    <location>
        <begin position="3"/>
        <end position="30"/>
    </location>
</feature>
<dbReference type="CDD" id="cd00130">
    <property type="entry name" value="PAS"/>
    <property type="match status" value="2"/>
</dbReference>